<comment type="pathway">
    <text evidence="4">Amino-acid degradation; L-kynurenine degradation; L-alanine and anthranilate from L-kynurenine: step 1/1.</text>
</comment>
<dbReference type="PANTHER" id="PTHR14084">
    <property type="entry name" value="KYNURENINASE"/>
    <property type="match status" value="1"/>
</dbReference>
<keyword evidence="3 4" id="KW-0663">Pyridoxal phosphate</keyword>
<dbReference type="Pfam" id="PF01041">
    <property type="entry name" value="DegT_DnrJ_EryC1"/>
    <property type="match status" value="1"/>
</dbReference>
<evidence type="ECO:0000256" key="5">
    <source>
        <dbReference type="RuleBase" id="RU004508"/>
    </source>
</evidence>
<reference evidence="8" key="1">
    <citation type="journal article" date="2019" name="Int. J. Syst. Evol. Microbiol.">
        <title>The Global Catalogue of Microorganisms (GCM) 10K type strain sequencing project: providing services to taxonomists for standard genome sequencing and annotation.</title>
        <authorList>
            <consortium name="The Broad Institute Genomics Platform"/>
            <consortium name="The Broad Institute Genome Sequencing Center for Infectious Disease"/>
            <person name="Wu L."/>
            <person name="Ma J."/>
        </authorList>
    </citation>
    <scope>NUCLEOTIDE SEQUENCE [LARGE SCALE GENOMIC DNA]</scope>
    <source>
        <strain evidence="8">JCM 17021</strain>
    </source>
</reference>
<comment type="similarity">
    <text evidence="4">Belongs to the kynureninase family.</text>
</comment>
<dbReference type="InterPro" id="IPR015422">
    <property type="entry name" value="PyrdxlP-dep_Trfase_small"/>
</dbReference>
<keyword evidence="7" id="KW-0808">Transferase</keyword>
<dbReference type="EMBL" id="BAABCN010000010">
    <property type="protein sequence ID" value="GAA3885343.1"/>
    <property type="molecule type" value="Genomic_DNA"/>
</dbReference>
<comment type="similarity">
    <text evidence="5">Belongs to the DegT/DnrJ/EryC1 family.</text>
</comment>
<dbReference type="EC" id="3.7.1.3" evidence="4"/>
<accession>A0ABP7KT52</accession>
<dbReference type="InterPro" id="IPR015424">
    <property type="entry name" value="PyrdxlP-dep_Trfase"/>
</dbReference>
<name>A0ABP7KT52_9MICO</name>
<comment type="pathway">
    <text evidence="4">Cofactor biosynthesis; NAD(+) biosynthesis; quinolinate from L-kynurenine: step 2/3.</text>
</comment>
<protein>
    <recommendedName>
        <fullName evidence="4">Kynureninase</fullName>
        <ecNumber evidence="4">3.7.1.3</ecNumber>
    </recommendedName>
</protein>
<dbReference type="Proteomes" id="UP001501803">
    <property type="component" value="Unassembled WGS sequence"/>
</dbReference>
<proteinExistence type="inferred from homology"/>
<comment type="function">
    <text evidence="4">Catalyzes the cleavage of L-kynurenine (L-Kyn) and L-3-hydroxykynurenine (L-3OHKyn) into anthranilic acid (AA) and 3-hydroxyanthranilic acid (3-OHAA), respectively.</text>
</comment>
<gene>
    <name evidence="7" type="ORF">GCM10022381_29300</name>
</gene>
<evidence type="ECO:0000256" key="2">
    <source>
        <dbReference type="ARBA" id="ARBA00022801"/>
    </source>
</evidence>
<keyword evidence="7" id="KW-0032">Aminotransferase</keyword>
<dbReference type="InterPro" id="IPR000653">
    <property type="entry name" value="DegT/StrS_aminotransferase"/>
</dbReference>
<dbReference type="InterPro" id="IPR015421">
    <property type="entry name" value="PyrdxlP-dep_Trfase_major"/>
</dbReference>
<organism evidence="7 8">
    <name type="scientific">Leifsonia kafniensis</name>
    <dbReference type="NCBI Taxonomy" id="475957"/>
    <lineage>
        <taxon>Bacteria</taxon>
        <taxon>Bacillati</taxon>
        <taxon>Actinomycetota</taxon>
        <taxon>Actinomycetes</taxon>
        <taxon>Micrococcales</taxon>
        <taxon>Microbacteriaceae</taxon>
        <taxon>Leifsonia</taxon>
    </lineage>
</organism>
<keyword evidence="2 4" id="KW-0378">Hydrolase</keyword>
<sequence length="457" mass="48441">MTSSTASHSAAHDAGHDGATDAPKPGPRDPHLDFARRKDRIDGLAHYRGTFVGIENDGTDPDTAPPPIVYFDGNSLGRPTRASVDRITDFLSNAWGSRLIRGWDEEWMELPLKIGDALGHAALGAAAGQVFIGDSTTVTLYKLARAAVDARSGPAHPGRTEIVVDTDNFPTDRYLLEGIAAERGLTLRWIEPDPFGGVTAEQVRAVVGPQTALVLLSHVAYRSGFLADMPAISAIVHDAGALVLWDLCHSVGSVPVDLDASGADIAVGCTYKYLNGGPGSPAFGYVRADLQGELAQPIQGWMGTQAIFEMGPSYVPATGIRRFMSGTPAIVGMLAMQDTIAMIETAGIGAVRTKSVGLTEFAMSLVDDWLVPLGVIVASPRDPARRGGHVTIQHPAMKEVTRVLWEQDVIPDFRGPEALRIGLSPLSTSYVETYAGVAAIRDALLAILAADAQHGAR</sequence>
<dbReference type="PIRSF" id="PIRSF038800">
    <property type="entry name" value="KYNU"/>
    <property type="match status" value="1"/>
</dbReference>
<dbReference type="Gene3D" id="3.90.1150.10">
    <property type="entry name" value="Aspartate Aminotransferase, domain 1"/>
    <property type="match status" value="1"/>
</dbReference>
<evidence type="ECO:0000313" key="7">
    <source>
        <dbReference type="EMBL" id="GAA3885343.1"/>
    </source>
</evidence>
<dbReference type="PANTHER" id="PTHR14084:SF0">
    <property type="entry name" value="KYNURENINASE"/>
    <property type="match status" value="1"/>
</dbReference>
<feature type="compositionally biased region" description="Basic and acidic residues" evidence="6">
    <location>
        <begin position="10"/>
        <end position="19"/>
    </location>
</feature>
<evidence type="ECO:0000313" key="8">
    <source>
        <dbReference type="Proteomes" id="UP001501803"/>
    </source>
</evidence>
<comment type="cofactor">
    <cofactor evidence="4">
        <name>pyridoxal 5'-phosphate</name>
        <dbReference type="ChEBI" id="CHEBI:597326"/>
    </cofactor>
</comment>
<feature type="region of interest" description="Disordered" evidence="6">
    <location>
        <begin position="1"/>
        <end position="34"/>
    </location>
</feature>
<dbReference type="GO" id="GO:0008483">
    <property type="term" value="F:transaminase activity"/>
    <property type="evidence" value="ECO:0007669"/>
    <property type="project" value="UniProtKB-KW"/>
</dbReference>
<comment type="catalytic activity">
    <reaction evidence="4">
        <text>3-hydroxy-L-kynurenine + H2O = 3-hydroxyanthranilate + L-alanine + H(+)</text>
        <dbReference type="Rhea" id="RHEA:25143"/>
        <dbReference type="ChEBI" id="CHEBI:15377"/>
        <dbReference type="ChEBI" id="CHEBI:15378"/>
        <dbReference type="ChEBI" id="CHEBI:36559"/>
        <dbReference type="ChEBI" id="CHEBI:57972"/>
        <dbReference type="ChEBI" id="CHEBI:58125"/>
        <dbReference type="EC" id="3.7.1.3"/>
    </reaction>
</comment>
<dbReference type="RefSeq" id="WP_345068050.1">
    <property type="nucleotide sequence ID" value="NZ_BAABCN010000010.1"/>
</dbReference>
<dbReference type="Gene3D" id="3.40.640.10">
    <property type="entry name" value="Type I PLP-dependent aspartate aminotransferase-like (Major domain)"/>
    <property type="match status" value="1"/>
</dbReference>
<comment type="catalytic activity">
    <reaction evidence="4">
        <text>L-kynurenine + H2O = anthranilate + L-alanine + H(+)</text>
        <dbReference type="Rhea" id="RHEA:16813"/>
        <dbReference type="ChEBI" id="CHEBI:15377"/>
        <dbReference type="ChEBI" id="CHEBI:15378"/>
        <dbReference type="ChEBI" id="CHEBI:16567"/>
        <dbReference type="ChEBI" id="CHEBI:57959"/>
        <dbReference type="ChEBI" id="CHEBI:57972"/>
        <dbReference type="EC" id="3.7.1.3"/>
    </reaction>
</comment>
<keyword evidence="1 4" id="KW-0662">Pyridine nucleotide biosynthesis</keyword>
<dbReference type="InterPro" id="IPR010111">
    <property type="entry name" value="Kynureninase"/>
</dbReference>
<dbReference type="SUPFAM" id="SSF53383">
    <property type="entry name" value="PLP-dependent transferases"/>
    <property type="match status" value="1"/>
</dbReference>
<evidence type="ECO:0000256" key="3">
    <source>
        <dbReference type="ARBA" id="ARBA00022898"/>
    </source>
</evidence>
<dbReference type="Pfam" id="PF22580">
    <property type="entry name" value="KYNU_C"/>
    <property type="match status" value="1"/>
</dbReference>
<evidence type="ECO:0000256" key="1">
    <source>
        <dbReference type="ARBA" id="ARBA00022642"/>
    </source>
</evidence>
<evidence type="ECO:0000256" key="4">
    <source>
        <dbReference type="PIRNR" id="PIRNR038800"/>
    </source>
</evidence>
<evidence type="ECO:0000256" key="6">
    <source>
        <dbReference type="SAM" id="MobiDB-lite"/>
    </source>
</evidence>
<comment type="caution">
    <text evidence="7">The sequence shown here is derived from an EMBL/GenBank/DDBJ whole genome shotgun (WGS) entry which is preliminary data.</text>
</comment>
<keyword evidence="8" id="KW-1185">Reference proteome</keyword>
<comment type="subunit">
    <text evidence="4">Homodimer.</text>
</comment>